<keyword evidence="4" id="KW-1185">Reference proteome</keyword>
<feature type="domain" description="KIB1-4 beta-propeller" evidence="2">
    <location>
        <begin position="164"/>
        <end position="405"/>
    </location>
</feature>
<evidence type="ECO:0000313" key="3">
    <source>
        <dbReference type="EMBL" id="CAL4964325.1"/>
    </source>
</evidence>
<dbReference type="Pfam" id="PF03478">
    <property type="entry name" value="Beta-prop_KIB1-4"/>
    <property type="match status" value="1"/>
</dbReference>
<reference evidence="4" key="1">
    <citation type="submission" date="2024-06" db="EMBL/GenBank/DDBJ databases">
        <authorList>
            <person name="Ryan C."/>
        </authorList>
    </citation>
    <scope>NUCLEOTIDE SEQUENCE [LARGE SCALE GENOMIC DNA]</scope>
</reference>
<dbReference type="EMBL" id="OZ075129">
    <property type="protein sequence ID" value="CAL4964325.1"/>
    <property type="molecule type" value="Genomic_DNA"/>
</dbReference>
<dbReference type="Proteomes" id="UP001497457">
    <property type="component" value="Chromosome 19rd"/>
</dbReference>
<evidence type="ECO:0000256" key="1">
    <source>
        <dbReference type="SAM" id="MobiDB-lite"/>
    </source>
</evidence>
<accession>A0ABC8ZPE2</accession>
<dbReference type="PANTHER" id="PTHR33127">
    <property type="entry name" value="TRANSMEMBRANE PROTEIN"/>
    <property type="match status" value="1"/>
</dbReference>
<sequence length="457" mass="49303">MTCSTWAANMHETTTNMLTRLSDKLSRFACGFSPSATRHDDESRADWFAGRLSSLGTALLLPPGGGDDESSSGSASASSPWISRVAAAVAYDHQVLSEEEAITAAAAAMDGETALPCVAFPSQHGYMVFSLADGRMRGGVRLRPVTGRRVVPSPYGGGAALATDLSSFRHPSRLVDPFTGDSAALPDLPVPLGERGPSPCEPEEPRVQGRRRAAPPTDDGFAWDRCPRGVMVARGDTAFFCERGVGRGGAGGWVPVHRALSASGTMTVNHRGGFFFVLDQRALLTTVFDAWTLERVAEIRPPPGYDAIDCAHLVASTDDVLLLVHRARDTDCELFSEVYRARHKKPRPEWSKVTDVGDRALFVDRLHGFTVGVGSEGTAGIRRNCVYTISATPVEDPQGRRVAVYHVEEFRVNRPDVGETLECQLGSCLVEQTWGEPYWMIPKNRGRVGGSVVSTSS</sequence>
<dbReference type="InterPro" id="IPR005174">
    <property type="entry name" value="KIB1-4_b-propeller"/>
</dbReference>
<organism evidence="3 4">
    <name type="scientific">Urochloa decumbens</name>
    <dbReference type="NCBI Taxonomy" id="240449"/>
    <lineage>
        <taxon>Eukaryota</taxon>
        <taxon>Viridiplantae</taxon>
        <taxon>Streptophyta</taxon>
        <taxon>Embryophyta</taxon>
        <taxon>Tracheophyta</taxon>
        <taxon>Spermatophyta</taxon>
        <taxon>Magnoliopsida</taxon>
        <taxon>Liliopsida</taxon>
        <taxon>Poales</taxon>
        <taxon>Poaceae</taxon>
        <taxon>PACMAD clade</taxon>
        <taxon>Panicoideae</taxon>
        <taxon>Panicodae</taxon>
        <taxon>Paniceae</taxon>
        <taxon>Melinidinae</taxon>
        <taxon>Urochloa</taxon>
    </lineage>
</organism>
<gene>
    <name evidence="3" type="ORF">URODEC1_LOCUS46610</name>
</gene>
<dbReference type="AlphaFoldDB" id="A0ABC8ZPE2"/>
<evidence type="ECO:0000313" key="4">
    <source>
        <dbReference type="Proteomes" id="UP001497457"/>
    </source>
</evidence>
<reference evidence="3 4" key="2">
    <citation type="submission" date="2024-10" db="EMBL/GenBank/DDBJ databases">
        <authorList>
            <person name="Ryan C."/>
        </authorList>
    </citation>
    <scope>NUCLEOTIDE SEQUENCE [LARGE SCALE GENOMIC DNA]</scope>
</reference>
<feature type="region of interest" description="Disordered" evidence="1">
    <location>
        <begin position="188"/>
        <end position="219"/>
    </location>
</feature>
<evidence type="ECO:0000259" key="2">
    <source>
        <dbReference type="Pfam" id="PF03478"/>
    </source>
</evidence>
<dbReference type="PANTHER" id="PTHR33127:SF24">
    <property type="entry name" value="OS08G0193000 PROTEIN"/>
    <property type="match status" value="1"/>
</dbReference>
<name>A0ABC8ZPE2_9POAL</name>
<proteinExistence type="predicted"/>
<protein>
    <recommendedName>
        <fullName evidence="2">KIB1-4 beta-propeller domain-containing protein</fullName>
    </recommendedName>
</protein>